<protein>
    <submittedName>
        <fullName evidence="2">Coenzyme F420 hydrogenase/dehydrogenase, beta subunit C-terminal domain</fullName>
    </submittedName>
</protein>
<reference evidence="2" key="1">
    <citation type="submission" date="2022-07" db="EMBL/GenBank/DDBJ databases">
        <authorList>
            <person name="Otstavnykh N."/>
            <person name="Isaeva M."/>
            <person name="Bystritskaya E."/>
        </authorList>
    </citation>
    <scope>NUCLEOTIDE SEQUENCE</scope>
    <source>
        <strain evidence="2">KCTC 52189</strain>
    </source>
</reference>
<dbReference type="InterPro" id="IPR007525">
    <property type="entry name" value="FrhB_FdhB_C"/>
</dbReference>
<accession>A0AAE3WBH4</accession>
<proteinExistence type="predicted"/>
<reference evidence="2" key="2">
    <citation type="submission" date="2023-02" db="EMBL/GenBank/DDBJ databases">
        <title>'Rhodoalgimonas zhirmunskyi' gen. nov., isolated from a red alga.</title>
        <authorList>
            <person name="Nedashkovskaya O.I."/>
            <person name="Otstavnykh N.Y."/>
            <person name="Bystritskaya E.P."/>
            <person name="Balabanova L.A."/>
            <person name="Isaeva M.P."/>
        </authorList>
    </citation>
    <scope>NUCLEOTIDE SEQUENCE</scope>
    <source>
        <strain evidence="2">KCTC 52189</strain>
    </source>
</reference>
<sequence>MAPHLDSDLRFTFVGKPCDVAALRALAAEDPRIGASIPYMLSFFCAGVPSQAGGEAVLTALGTDLQSTESFRYRGNGWPGRATASLKDGTERSMTYHESWGTILSDHAQLRCKICADGTGKAADLVCADAWHCDDKGYPLFEESEGVSLVMARTETGAAIMREAEDAGQIELAPFNLEDLKSIQPGQLGRRRALLARLAGLRLLGRPVPRYRGLHIFAAARRNSFAKNLRNFVGMLRRGLTGRLD</sequence>
<dbReference type="GO" id="GO:0090415">
    <property type="term" value="F:7-hydroxymethyl chlorophyll a reductase activity"/>
    <property type="evidence" value="ECO:0007669"/>
    <property type="project" value="TreeGrafter"/>
</dbReference>
<gene>
    <name evidence="2" type="ORF">NO357_07045</name>
</gene>
<feature type="domain" description="Coenzyme F420 hydrogenase/dehydrogenase beta subunit C-terminal" evidence="1">
    <location>
        <begin position="10"/>
        <end position="175"/>
    </location>
</feature>
<keyword evidence="3" id="KW-1185">Reference proteome</keyword>
<evidence type="ECO:0000259" key="1">
    <source>
        <dbReference type="Pfam" id="PF04432"/>
    </source>
</evidence>
<name>A0AAE3WBH4_9RHOB</name>
<comment type="caution">
    <text evidence="2">The sequence shown here is derived from an EMBL/GenBank/DDBJ whole genome shotgun (WGS) entry which is preliminary data.</text>
</comment>
<dbReference type="AlphaFoldDB" id="A0AAE3WBH4"/>
<dbReference type="EMBL" id="JANHAX010000002">
    <property type="protein sequence ID" value="MDQ2089652.1"/>
    <property type="molecule type" value="Genomic_DNA"/>
</dbReference>
<evidence type="ECO:0000313" key="3">
    <source>
        <dbReference type="Proteomes" id="UP001226762"/>
    </source>
</evidence>
<dbReference type="Pfam" id="PF04432">
    <property type="entry name" value="FrhB_FdhB_C"/>
    <property type="match status" value="1"/>
</dbReference>
<evidence type="ECO:0000313" key="2">
    <source>
        <dbReference type="EMBL" id="MDQ2089652.1"/>
    </source>
</evidence>
<dbReference type="GO" id="GO:0033354">
    <property type="term" value="P:chlorophyll cycle"/>
    <property type="evidence" value="ECO:0007669"/>
    <property type="project" value="TreeGrafter"/>
</dbReference>
<organism evidence="2 3">
    <name type="scientific">Marimonas arenosa</name>
    <dbReference type="NCBI Taxonomy" id="1795305"/>
    <lineage>
        <taxon>Bacteria</taxon>
        <taxon>Pseudomonadati</taxon>
        <taxon>Pseudomonadota</taxon>
        <taxon>Alphaproteobacteria</taxon>
        <taxon>Rhodobacterales</taxon>
        <taxon>Paracoccaceae</taxon>
        <taxon>Marimonas</taxon>
    </lineage>
</organism>
<dbReference type="InterPro" id="IPR045220">
    <property type="entry name" value="FRHB/FDHB/HCAR-like"/>
</dbReference>
<dbReference type="PANTHER" id="PTHR31332">
    <property type="entry name" value="7-HYDROXYMETHYL CHLOROPHYLL A REDUCTASE, CHLOROPLASTIC"/>
    <property type="match status" value="1"/>
</dbReference>
<dbReference type="PANTHER" id="PTHR31332:SF0">
    <property type="entry name" value="7-HYDROXYMETHYL CHLOROPHYLL A REDUCTASE, CHLOROPLASTIC"/>
    <property type="match status" value="1"/>
</dbReference>
<dbReference type="Proteomes" id="UP001226762">
    <property type="component" value="Unassembled WGS sequence"/>
</dbReference>